<reference evidence="3" key="1">
    <citation type="submission" date="2018-07" db="EMBL/GenBank/DDBJ databases">
        <authorList>
            <person name="Safronova V.I."/>
            <person name="Chirak E.R."/>
            <person name="Sazanova A.L."/>
        </authorList>
    </citation>
    <scope>NUCLEOTIDE SEQUENCE [LARGE SCALE GENOMIC DNA]</scope>
    <source>
        <strain evidence="3">RCAM04685</strain>
    </source>
</reference>
<sequence length="71" mass="8005">MPKQNTLYRYLTGPDDAAFCHRVSEALSKGWVLYGHPTLTYDEKTGRVICGQAVIKDVEVTYSPDLKLSEQ</sequence>
<gene>
    <name evidence="2" type="ORF">DWE98_06930</name>
</gene>
<dbReference type="OrthoDB" id="9809803at2"/>
<dbReference type="EMBL" id="QQTP01000002">
    <property type="protein sequence ID" value="RDJ28305.1"/>
    <property type="molecule type" value="Genomic_DNA"/>
</dbReference>
<dbReference type="Pfam" id="PF08410">
    <property type="entry name" value="DUF1737"/>
    <property type="match status" value="1"/>
</dbReference>
<dbReference type="AlphaFoldDB" id="A0A370LAF7"/>
<dbReference type="InterPro" id="IPR013619">
    <property type="entry name" value="DUF1737"/>
</dbReference>
<protein>
    <submittedName>
        <fullName evidence="2">DUF1737 domain-containing protein</fullName>
    </submittedName>
</protein>
<dbReference type="RefSeq" id="WP_114828430.1">
    <property type="nucleotide sequence ID" value="NZ_QQTO01000037.1"/>
</dbReference>
<feature type="domain" description="DUF1737" evidence="1">
    <location>
        <begin position="6"/>
        <end position="57"/>
    </location>
</feature>
<comment type="caution">
    <text evidence="2">The sequence shown here is derived from an EMBL/GenBank/DDBJ whole genome shotgun (WGS) entry which is preliminary data.</text>
</comment>
<dbReference type="Proteomes" id="UP000255207">
    <property type="component" value="Unassembled WGS sequence"/>
</dbReference>
<keyword evidence="3" id="KW-1185">Reference proteome</keyword>
<accession>A0A370LAF7</accession>
<proteinExistence type="predicted"/>
<evidence type="ECO:0000313" key="2">
    <source>
        <dbReference type="EMBL" id="RDJ28305.1"/>
    </source>
</evidence>
<name>A0A370LAF7_9HYPH</name>
<evidence type="ECO:0000313" key="3">
    <source>
        <dbReference type="Proteomes" id="UP000255207"/>
    </source>
</evidence>
<organism evidence="2 3">
    <name type="scientific">Bosea caraganae</name>
    <dbReference type="NCBI Taxonomy" id="2763117"/>
    <lineage>
        <taxon>Bacteria</taxon>
        <taxon>Pseudomonadati</taxon>
        <taxon>Pseudomonadota</taxon>
        <taxon>Alphaproteobacteria</taxon>
        <taxon>Hyphomicrobiales</taxon>
        <taxon>Boseaceae</taxon>
        <taxon>Bosea</taxon>
    </lineage>
</organism>
<evidence type="ECO:0000259" key="1">
    <source>
        <dbReference type="Pfam" id="PF08410"/>
    </source>
</evidence>